<evidence type="ECO:0000313" key="2">
    <source>
        <dbReference type="EMBL" id="QEW03195.1"/>
    </source>
</evidence>
<reference evidence="3" key="1">
    <citation type="submission" date="2019-09" db="EMBL/GenBank/DDBJ databases">
        <title>Mumia zhuanghuii sp. nov. isolated from the intestinal contents of plateau pika (Ochotona curzoniae) in the Qinghai-Tibet plateau of China.</title>
        <authorList>
            <person name="Tian Z."/>
        </authorList>
    </citation>
    <scope>NUCLEOTIDE SEQUENCE [LARGE SCALE GENOMIC DNA]</scope>
    <source>
        <strain evidence="3">L-031</strain>
    </source>
</reference>
<gene>
    <name evidence="2" type="ORF">F6J85_08825</name>
</gene>
<evidence type="ECO:0000256" key="1">
    <source>
        <dbReference type="SAM" id="MobiDB-lite"/>
    </source>
</evidence>
<feature type="region of interest" description="Disordered" evidence="1">
    <location>
        <begin position="296"/>
        <end position="321"/>
    </location>
</feature>
<dbReference type="AlphaFoldDB" id="A0A5J6L483"/>
<dbReference type="Proteomes" id="UP000325516">
    <property type="component" value="Chromosome"/>
</dbReference>
<name>A0A5J6L483_9MICO</name>
<protein>
    <submittedName>
        <fullName evidence="2">Uncharacterized protein</fullName>
    </submittedName>
</protein>
<accession>A0A5J6L483</accession>
<proteinExistence type="predicted"/>
<dbReference type="EMBL" id="CP044232">
    <property type="protein sequence ID" value="QEW03195.1"/>
    <property type="molecule type" value="Genomic_DNA"/>
</dbReference>
<keyword evidence="3" id="KW-1185">Reference proteome</keyword>
<organism evidence="2 3">
    <name type="scientific">Microbacterium lushaniae</name>
    <dbReference type="NCBI Taxonomy" id="2614639"/>
    <lineage>
        <taxon>Bacteria</taxon>
        <taxon>Bacillati</taxon>
        <taxon>Actinomycetota</taxon>
        <taxon>Actinomycetes</taxon>
        <taxon>Micrococcales</taxon>
        <taxon>Microbacteriaceae</taxon>
        <taxon>Microbacterium</taxon>
    </lineage>
</organism>
<evidence type="ECO:0000313" key="3">
    <source>
        <dbReference type="Proteomes" id="UP000325516"/>
    </source>
</evidence>
<sequence>MSSQPDLSAYTVFSVMRAVGPPDAPFEGVLARGPGGGMAYLVDRERLEDWPAWRLPPHAHVLAPLDIIRRRDGHDILLPALADRLDRLLSRRGGSSVPLSDGEALTVAVSVLRGLQIAHGEQVDGETASWWVTAEGMPVLVYGPGDGSAVRASADILSTLADGASDEGFAEVLAQSAAAVVEPRTLVRDIERWEDALFAAVQPEPLATDIVGPTGRRARAHAADPLPVDRDAHRRPWWSALAFATDAVLGDAASDLVHRTKAQLARRSGGRVRPVLLAAGLAAVVLVVGLSWPDGGEPDQASGVEVDEPTPVPSESSAEPQVDAAAEDAAAALVRLLDARAGCSDAACRAAAQEDAAQDLPAGAIDAPARTVTLLDDFGGLAVLRVDAPDLRSQLVTVVVTPAGWRIRDAFDVADPPP</sequence>
<dbReference type="KEGG" id="mlz:F6J85_08825"/>
<dbReference type="RefSeq" id="WP_150924671.1">
    <property type="nucleotide sequence ID" value="NZ_CP044232.1"/>
</dbReference>